<feature type="non-terminal residue" evidence="1">
    <location>
        <position position="273"/>
    </location>
</feature>
<organism evidence="1">
    <name type="scientific">Tanacetum cinerariifolium</name>
    <name type="common">Dalmatian daisy</name>
    <name type="synonym">Chrysanthemum cinerariifolium</name>
    <dbReference type="NCBI Taxonomy" id="118510"/>
    <lineage>
        <taxon>Eukaryota</taxon>
        <taxon>Viridiplantae</taxon>
        <taxon>Streptophyta</taxon>
        <taxon>Embryophyta</taxon>
        <taxon>Tracheophyta</taxon>
        <taxon>Spermatophyta</taxon>
        <taxon>Magnoliopsida</taxon>
        <taxon>eudicotyledons</taxon>
        <taxon>Gunneridae</taxon>
        <taxon>Pentapetalae</taxon>
        <taxon>asterids</taxon>
        <taxon>campanulids</taxon>
        <taxon>Asterales</taxon>
        <taxon>Asteraceae</taxon>
        <taxon>Asteroideae</taxon>
        <taxon>Anthemideae</taxon>
        <taxon>Anthemidinae</taxon>
        <taxon>Tanacetum</taxon>
    </lineage>
</organism>
<evidence type="ECO:0008006" key="2">
    <source>
        <dbReference type="Google" id="ProtNLM"/>
    </source>
</evidence>
<dbReference type="EMBL" id="BKCJ010558825">
    <property type="protein sequence ID" value="GFB13155.1"/>
    <property type="molecule type" value="Genomic_DNA"/>
</dbReference>
<comment type="caution">
    <text evidence="1">The sequence shown here is derived from an EMBL/GenBank/DDBJ whole genome shotgun (WGS) entry which is preliminary data.</text>
</comment>
<accession>A0A699KZ15</accession>
<reference evidence="1" key="1">
    <citation type="journal article" date="2019" name="Sci. Rep.">
        <title>Draft genome of Tanacetum cinerariifolium, the natural source of mosquito coil.</title>
        <authorList>
            <person name="Yamashiro T."/>
            <person name="Shiraishi A."/>
            <person name="Satake H."/>
            <person name="Nakayama K."/>
        </authorList>
    </citation>
    <scope>NUCLEOTIDE SEQUENCE</scope>
</reference>
<evidence type="ECO:0000313" key="1">
    <source>
        <dbReference type="EMBL" id="GFB13155.1"/>
    </source>
</evidence>
<proteinExistence type="predicted"/>
<protein>
    <recommendedName>
        <fullName evidence="2">Pre-mRNA splicing Prp18-interacting factor</fullName>
    </recommendedName>
</protein>
<dbReference type="AlphaFoldDB" id="A0A699KZ15"/>
<feature type="non-terminal residue" evidence="1">
    <location>
        <position position="1"/>
    </location>
</feature>
<name>A0A699KZ15_TANCI</name>
<sequence length="273" mass="30796">DPGENSSQSPPHIDHHCCYGCGDSLDGIFCQRCTCESYGNGAHIGYNCPPKVLIISNPEQCYNQNIGKFPQTLPSFHPTCYSRDENSFTYDSSLNFVNDSPNPPPQPPTDSYEFYGDDVYYGYDCPPQVPFIYNPEPYLQQRMNDSTIELPKTFQAWLQQQEQVVNLDSYTFKPSQCQKIPIYYDDDDDKESSTPLRDIIISELPPCISITLVLSTKAPNDSLIMGDEHLDTISEKESDEFIKSSVENLVLSPSESEDISDSECDLPLCDDFP</sequence>
<gene>
    <name evidence="1" type="ORF">Tci_685126</name>
</gene>